<feature type="transmembrane region" description="Helical" evidence="7">
    <location>
        <begin position="244"/>
        <end position="269"/>
    </location>
</feature>
<dbReference type="InterPro" id="IPR035906">
    <property type="entry name" value="MetI-like_sf"/>
</dbReference>
<evidence type="ECO:0000259" key="8">
    <source>
        <dbReference type="PROSITE" id="PS50928"/>
    </source>
</evidence>
<evidence type="ECO:0000313" key="10">
    <source>
        <dbReference type="Proteomes" id="UP000006804"/>
    </source>
</evidence>
<dbReference type="PANTHER" id="PTHR43386:SF1">
    <property type="entry name" value="D,D-DIPEPTIDE TRANSPORT SYSTEM PERMEASE PROTEIN DDPC-RELATED"/>
    <property type="match status" value="1"/>
</dbReference>
<keyword evidence="2 7" id="KW-0813">Transport</keyword>
<dbReference type="CDD" id="cd06261">
    <property type="entry name" value="TM_PBP2"/>
    <property type="match status" value="1"/>
</dbReference>
<dbReference type="PATRIC" id="fig|688269.3.peg.1753"/>
<evidence type="ECO:0000256" key="4">
    <source>
        <dbReference type="ARBA" id="ARBA00022692"/>
    </source>
</evidence>
<evidence type="ECO:0000256" key="1">
    <source>
        <dbReference type="ARBA" id="ARBA00004651"/>
    </source>
</evidence>
<dbReference type="OrthoDB" id="9783218at2"/>
<keyword evidence="4 7" id="KW-0812">Transmembrane</keyword>
<dbReference type="PANTHER" id="PTHR43386">
    <property type="entry name" value="OLIGOPEPTIDE TRANSPORT SYSTEM PERMEASE PROTEIN APPC"/>
    <property type="match status" value="1"/>
</dbReference>
<dbReference type="InterPro" id="IPR000515">
    <property type="entry name" value="MetI-like"/>
</dbReference>
<gene>
    <name evidence="9" type="ORF">Theth_1702</name>
</gene>
<dbReference type="InterPro" id="IPR025966">
    <property type="entry name" value="OppC_N"/>
</dbReference>
<dbReference type="eggNOG" id="COG1173">
    <property type="taxonomic scope" value="Bacteria"/>
</dbReference>
<dbReference type="SUPFAM" id="SSF161098">
    <property type="entry name" value="MetI-like"/>
    <property type="match status" value="1"/>
</dbReference>
<organism evidence="9 10">
    <name type="scientific">Pseudothermotoga thermarum DSM 5069</name>
    <dbReference type="NCBI Taxonomy" id="688269"/>
    <lineage>
        <taxon>Bacteria</taxon>
        <taxon>Thermotogati</taxon>
        <taxon>Thermotogota</taxon>
        <taxon>Thermotogae</taxon>
        <taxon>Thermotogales</taxon>
        <taxon>Thermotogaceae</taxon>
        <taxon>Pseudothermotoga</taxon>
    </lineage>
</organism>
<dbReference type="Gene3D" id="1.10.3720.10">
    <property type="entry name" value="MetI-like"/>
    <property type="match status" value="1"/>
</dbReference>
<name>F7YVS7_9THEM</name>
<dbReference type="HOGENOM" id="CLU_028518_8_0_0"/>
<dbReference type="GO" id="GO:0005886">
    <property type="term" value="C:plasma membrane"/>
    <property type="evidence" value="ECO:0007669"/>
    <property type="project" value="UniProtKB-SubCell"/>
</dbReference>
<feature type="transmembrane region" description="Helical" evidence="7">
    <location>
        <begin position="110"/>
        <end position="132"/>
    </location>
</feature>
<evidence type="ECO:0000256" key="3">
    <source>
        <dbReference type="ARBA" id="ARBA00022475"/>
    </source>
</evidence>
<dbReference type="AlphaFoldDB" id="F7YVS7"/>
<keyword evidence="3" id="KW-1003">Cell membrane</keyword>
<dbReference type="PROSITE" id="PS50928">
    <property type="entry name" value="ABC_TM1"/>
    <property type="match status" value="1"/>
</dbReference>
<evidence type="ECO:0000256" key="7">
    <source>
        <dbReference type="RuleBase" id="RU363032"/>
    </source>
</evidence>
<feature type="transmembrane region" description="Helical" evidence="7">
    <location>
        <begin position="76"/>
        <end position="98"/>
    </location>
</feature>
<proteinExistence type="inferred from homology"/>
<feature type="domain" description="ABC transmembrane type-1" evidence="8">
    <location>
        <begin position="74"/>
        <end position="266"/>
    </location>
</feature>
<dbReference type="Proteomes" id="UP000006804">
    <property type="component" value="Chromosome"/>
</dbReference>
<feature type="transmembrane region" description="Helical" evidence="7">
    <location>
        <begin position="188"/>
        <end position="208"/>
    </location>
</feature>
<keyword evidence="6 7" id="KW-0472">Membrane</keyword>
<dbReference type="EMBL" id="CP002351">
    <property type="protein sequence ID" value="AEH51747.1"/>
    <property type="molecule type" value="Genomic_DNA"/>
</dbReference>
<keyword evidence="10" id="KW-1185">Reference proteome</keyword>
<comment type="subcellular location">
    <subcellularLocation>
        <location evidence="1 7">Cell membrane</location>
        <topology evidence="1 7">Multi-pass membrane protein</topology>
    </subcellularLocation>
</comment>
<dbReference type="Pfam" id="PF12911">
    <property type="entry name" value="OppC_N"/>
    <property type="match status" value="1"/>
</dbReference>
<accession>F7YVS7</accession>
<dbReference type="InterPro" id="IPR050366">
    <property type="entry name" value="BP-dependent_transpt_permease"/>
</dbReference>
<feature type="transmembrane region" description="Helical" evidence="7">
    <location>
        <begin position="214"/>
        <end position="237"/>
    </location>
</feature>
<keyword evidence="5 7" id="KW-1133">Transmembrane helix</keyword>
<sequence length="280" mass="31003" precursor="true">MFLIMIKPLFKNKKFLVGISIFLFFLLLGILGPVFYKVDPMEMTWDWEKPPSSEHPLGTDTYGRDILAQLLHGIRASLYVGFLAAVISLSIGTVIGSLSAVKRGIVDDTLMAITNIVLTTPSILIAILIASYFRVRSIEMVAVILGLFQWPWYARAIRAQLMSLMARDYVNLSILAGYSDLRLAVEDLIPSIATYAFMSFVLFINGGIMGEAGLSLIGLGPTRGISLGIMLQWAVLMEAVRRGLWWWFVPPGVAIVAITASLLVISTAMDEVFNPRLREE</sequence>
<dbReference type="KEGG" id="tta:Theth_1702"/>
<dbReference type="STRING" id="688269.Theth_1702"/>
<evidence type="ECO:0000313" key="9">
    <source>
        <dbReference type="EMBL" id="AEH51747.1"/>
    </source>
</evidence>
<feature type="transmembrane region" description="Helical" evidence="7">
    <location>
        <begin position="15"/>
        <end position="36"/>
    </location>
</feature>
<dbReference type="RefSeq" id="WP_013932955.1">
    <property type="nucleotide sequence ID" value="NC_015707.1"/>
</dbReference>
<dbReference type="Pfam" id="PF00528">
    <property type="entry name" value="BPD_transp_1"/>
    <property type="match status" value="1"/>
</dbReference>
<evidence type="ECO:0000256" key="2">
    <source>
        <dbReference type="ARBA" id="ARBA00022448"/>
    </source>
</evidence>
<comment type="similarity">
    <text evidence="7">Belongs to the binding-protein-dependent transport system permease family.</text>
</comment>
<evidence type="ECO:0000256" key="6">
    <source>
        <dbReference type="ARBA" id="ARBA00023136"/>
    </source>
</evidence>
<reference evidence="9 10" key="1">
    <citation type="submission" date="2010-11" db="EMBL/GenBank/DDBJ databases">
        <title>The complete genome of Thermotoga thermarum DSM 5069.</title>
        <authorList>
            <consortium name="US DOE Joint Genome Institute (JGI-PGF)"/>
            <person name="Lucas S."/>
            <person name="Copeland A."/>
            <person name="Lapidus A."/>
            <person name="Bruce D."/>
            <person name="Goodwin L."/>
            <person name="Pitluck S."/>
            <person name="Kyrpides N."/>
            <person name="Mavromatis K."/>
            <person name="Ivanova N."/>
            <person name="Zeytun A."/>
            <person name="Brettin T."/>
            <person name="Detter J.C."/>
            <person name="Tapia R."/>
            <person name="Han C."/>
            <person name="Land M."/>
            <person name="Hauser L."/>
            <person name="Markowitz V."/>
            <person name="Cheng J.-F."/>
            <person name="Hugenholtz P."/>
            <person name="Woyke T."/>
            <person name="Wu D."/>
            <person name="Spring S."/>
            <person name="Schroeder M."/>
            <person name="Brambilla E."/>
            <person name="Klenk H.-P."/>
            <person name="Eisen J.A."/>
        </authorList>
    </citation>
    <scope>NUCLEOTIDE SEQUENCE [LARGE SCALE GENOMIC DNA]</scope>
    <source>
        <strain evidence="9 10">DSM 5069</strain>
    </source>
</reference>
<evidence type="ECO:0000256" key="5">
    <source>
        <dbReference type="ARBA" id="ARBA00022989"/>
    </source>
</evidence>
<dbReference type="GO" id="GO:0055085">
    <property type="term" value="P:transmembrane transport"/>
    <property type="evidence" value="ECO:0007669"/>
    <property type="project" value="InterPro"/>
</dbReference>
<protein>
    <submittedName>
        <fullName evidence="9">Binding-protein-dependent transport systems inner membrane component</fullName>
    </submittedName>
</protein>